<dbReference type="Gene3D" id="3.90.1570.10">
    <property type="entry name" value="tt1808, chain A"/>
    <property type="match status" value="1"/>
</dbReference>
<keyword evidence="2" id="KW-0255">Endonuclease</keyword>
<dbReference type="EMBL" id="CP099489">
    <property type="protein sequence ID" value="USQ78750.1"/>
    <property type="molecule type" value="Genomic_DNA"/>
</dbReference>
<dbReference type="RefSeq" id="WP_252591545.1">
    <property type="nucleotide sequence ID" value="NZ_CP099489.1"/>
</dbReference>
<protein>
    <submittedName>
        <fullName evidence="2">Uma2 family endonuclease</fullName>
    </submittedName>
</protein>
<accession>A0ABY4YQH0</accession>
<organism evidence="2 3">
    <name type="scientific">Ornithinimicrobium faecis</name>
    <dbReference type="NCBI Taxonomy" id="2934158"/>
    <lineage>
        <taxon>Bacteria</taxon>
        <taxon>Bacillati</taxon>
        <taxon>Actinomycetota</taxon>
        <taxon>Actinomycetes</taxon>
        <taxon>Micrococcales</taxon>
        <taxon>Ornithinimicrobiaceae</taxon>
        <taxon>Ornithinimicrobium</taxon>
    </lineage>
</organism>
<dbReference type="PANTHER" id="PTHR35400:SF3">
    <property type="entry name" value="SLL1072 PROTEIN"/>
    <property type="match status" value="1"/>
</dbReference>
<feature type="domain" description="Putative restriction endonuclease" evidence="1">
    <location>
        <begin position="19"/>
        <end position="179"/>
    </location>
</feature>
<proteinExistence type="predicted"/>
<name>A0ABY4YQH0_9MICO</name>
<gene>
    <name evidence="2" type="ORF">NF556_14085</name>
</gene>
<dbReference type="InterPro" id="IPR012296">
    <property type="entry name" value="Nuclease_put_TT1808"/>
</dbReference>
<evidence type="ECO:0000313" key="2">
    <source>
        <dbReference type="EMBL" id="USQ78750.1"/>
    </source>
</evidence>
<dbReference type="InterPro" id="IPR008538">
    <property type="entry name" value="Uma2"/>
</dbReference>
<reference evidence="2" key="1">
    <citation type="submission" date="2022-06" db="EMBL/GenBank/DDBJ databases">
        <title>Ornithinimicrobium HY1793.</title>
        <authorList>
            <person name="Huang Y."/>
        </authorList>
    </citation>
    <scope>NUCLEOTIDE SEQUENCE</scope>
    <source>
        <strain evidence="2">HY1793</strain>
    </source>
</reference>
<dbReference type="CDD" id="cd06260">
    <property type="entry name" value="DUF820-like"/>
    <property type="match status" value="1"/>
</dbReference>
<dbReference type="GO" id="GO:0004519">
    <property type="term" value="F:endonuclease activity"/>
    <property type="evidence" value="ECO:0007669"/>
    <property type="project" value="UniProtKB-KW"/>
</dbReference>
<sequence length="194" mass="21244">MSMPTLTDRAHEHRVSRAEFEALREEREKRADGARYELLDGEVVVTPSPGGNHQLVVTQLVILMSAVLPVDWEVVTAPLDVEMQGGEGDTVLQPDVLITERSHLTDGGLHVAPLLAIEVLSPSTWRRDLGPKRDAYAAAGIRHYWVVAPKAPSVTVYRLGADGAFREEAHVTGDQQWTTDAPVNVALCPAELVR</sequence>
<dbReference type="InterPro" id="IPR011335">
    <property type="entry name" value="Restrct_endonuc-II-like"/>
</dbReference>
<evidence type="ECO:0000313" key="3">
    <source>
        <dbReference type="Proteomes" id="UP001056455"/>
    </source>
</evidence>
<dbReference type="Proteomes" id="UP001056455">
    <property type="component" value="Chromosome"/>
</dbReference>
<keyword evidence="3" id="KW-1185">Reference proteome</keyword>
<dbReference type="SUPFAM" id="SSF52980">
    <property type="entry name" value="Restriction endonuclease-like"/>
    <property type="match status" value="1"/>
</dbReference>
<keyword evidence="2" id="KW-0378">Hydrolase</keyword>
<dbReference type="PANTHER" id="PTHR35400">
    <property type="entry name" value="SLR1083 PROTEIN"/>
    <property type="match status" value="1"/>
</dbReference>
<dbReference type="Pfam" id="PF05685">
    <property type="entry name" value="Uma2"/>
    <property type="match status" value="1"/>
</dbReference>
<evidence type="ECO:0000259" key="1">
    <source>
        <dbReference type="Pfam" id="PF05685"/>
    </source>
</evidence>
<keyword evidence="2" id="KW-0540">Nuclease</keyword>